<gene>
    <name evidence="3" type="ORF">MSEDJ_28410</name>
</gene>
<evidence type="ECO:0000313" key="4">
    <source>
        <dbReference type="Proteomes" id="UP000467193"/>
    </source>
</evidence>
<evidence type="ECO:0000256" key="2">
    <source>
        <dbReference type="SAM" id="MobiDB-lite"/>
    </source>
</evidence>
<keyword evidence="4" id="KW-1185">Reference proteome</keyword>
<feature type="region of interest" description="Disordered" evidence="2">
    <location>
        <begin position="14"/>
        <end position="39"/>
    </location>
</feature>
<dbReference type="EMBL" id="AP022588">
    <property type="protein sequence ID" value="BBY28745.1"/>
    <property type="molecule type" value="Genomic_DNA"/>
</dbReference>
<dbReference type="Proteomes" id="UP000467193">
    <property type="component" value="Chromosome"/>
</dbReference>
<accession>A0A7I7QR33</accession>
<sequence>MTFMQEVCGRSVGRGTGVGGGELKGRSGGGEGTGWTEGERSAVLRKKWRRNKLVVAECGCGGGTPGPDGFSVPVMTAAGASKLEARRRAVEANRRANAARAARDKANIKDATTFIHEVAKIAEVEAWKKERLAQLREQVDAEAATKVATHRAEAGAAVARMHDRGETLTTIAARTDMGIGIVRTMLRHAPKTEQLSPAVVRLH</sequence>
<protein>
    <submittedName>
        <fullName evidence="3">Uncharacterized protein</fullName>
    </submittedName>
</protein>
<keyword evidence="1" id="KW-0175">Coiled coil</keyword>
<feature type="compositionally biased region" description="Gly residues" evidence="2">
    <location>
        <begin position="14"/>
        <end position="35"/>
    </location>
</feature>
<feature type="coiled-coil region" evidence="1">
    <location>
        <begin position="82"/>
        <end position="109"/>
    </location>
</feature>
<name>A0A7I7QR33_9MYCO</name>
<evidence type="ECO:0000256" key="1">
    <source>
        <dbReference type="SAM" id="Coils"/>
    </source>
</evidence>
<proteinExistence type="predicted"/>
<dbReference type="KEGG" id="msei:MSEDJ_28410"/>
<reference evidence="3 4" key="1">
    <citation type="journal article" date="2019" name="Emerg. Microbes Infect.">
        <title>Comprehensive subspecies identification of 175 nontuberculous mycobacteria species based on 7547 genomic profiles.</title>
        <authorList>
            <person name="Matsumoto Y."/>
            <person name="Kinjo T."/>
            <person name="Motooka D."/>
            <person name="Nabeya D."/>
            <person name="Jung N."/>
            <person name="Uechi K."/>
            <person name="Horii T."/>
            <person name="Iida T."/>
            <person name="Fujita J."/>
            <person name="Nakamura S."/>
        </authorList>
    </citation>
    <scope>NUCLEOTIDE SEQUENCE [LARGE SCALE GENOMIC DNA]</scope>
    <source>
        <strain evidence="3 4">JCM 17899</strain>
    </source>
</reference>
<dbReference type="AlphaFoldDB" id="A0A7I7QR33"/>
<organism evidence="3 4">
    <name type="scientific">Mycolicibacterium sediminis</name>
    <dbReference type="NCBI Taxonomy" id="1286180"/>
    <lineage>
        <taxon>Bacteria</taxon>
        <taxon>Bacillati</taxon>
        <taxon>Actinomycetota</taxon>
        <taxon>Actinomycetes</taxon>
        <taxon>Mycobacteriales</taxon>
        <taxon>Mycobacteriaceae</taxon>
        <taxon>Mycolicibacterium</taxon>
    </lineage>
</organism>
<evidence type="ECO:0000313" key="3">
    <source>
        <dbReference type="EMBL" id="BBY28745.1"/>
    </source>
</evidence>